<dbReference type="InterPro" id="IPR044930">
    <property type="entry name" value="Homing_endonuclease_His-Me"/>
</dbReference>
<dbReference type="Gene3D" id="3.90.75.10">
    <property type="entry name" value="Homing Intron 3 (I-ppo) Encoded Endonuclease, Chain A"/>
    <property type="match status" value="1"/>
</dbReference>
<keyword evidence="4" id="KW-1185">Reference proteome</keyword>
<feature type="compositionally biased region" description="Acidic residues" evidence="1">
    <location>
        <begin position="79"/>
        <end position="96"/>
    </location>
</feature>
<dbReference type="EMBL" id="JAPEIS010000015">
    <property type="protein sequence ID" value="KAJ8058852.1"/>
    <property type="molecule type" value="Genomic_DNA"/>
</dbReference>
<evidence type="ECO:0000313" key="4">
    <source>
        <dbReference type="Proteomes" id="UP001152300"/>
    </source>
</evidence>
<name>A0A9X0A9V9_9HELO</name>
<evidence type="ECO:0000259" key="2">
    <source>
        <dbReference type="Pfam" id="PF05551"/>
    </source>
</evidence>
<feature type="region of interest" description="Disordered" evidence="1">
    <location>
        <begin position="436"/>
        <end position="456"/>
    </location>
</feature>
<feature type="domain" description="Zinc-binding loop region of homing endonuclease" evidence="2">
    <location>
        <begin position="354"/>
        <end position="404"/>
    </location>
</feature>
<dbReference type="SUPFAM" id="SSF54060">
    <property type="entry name" value="His-Me finger endonucleases"/>
    <property type="match status" value="1"/>
</dbReference>
<feature type="compositionally biased region" description="Polar residues" evidence="1">
    <location>
        <begin position="436"/>
        <end position="445"/>
    </location>
</feature>
<protein>
    <recommendedName>
        <fullName evidence="2">Zinc-binding loop region of homing endonuclease domain-containing protein</fullName>
    </recommendedName>
</protein>
<accession>A0A9X0A9V9</accession>
<dbReference type="Pfam" id="PF05551">
    <property type="entry name" value="zf-His_Me_endon"/>
    <property type="match status" value="1"/>
</dbReference>
<comment type="caution">
    <text evidence="3">The sequence shown here is derived from an EMBL/GenBank/DDBJ whole genome shotgun (WGS) entry which is preliminary data.</text>
</comment>
<feature type="region of interest" description="Disordered" evidence="1">
    <location>
        <begin position="72"/>
        <end position="96"/>
    </location>
</feature>
<dbReference type="Proteomes" id="UP001152300">
    <property type="component" value="Unassembled WGS sequence"/>
</dbReference>
<dbReference type="OrthoDB" id="5386048at2759"/>
<evidence type="ECO:0000256" key="1">
    <source>
        <dbReference type="SAM" id="MobiDB-lite"/>
    </source>
</evidence>
<dbReference type="InterPro" id="IPR044925">
    <property type="entry name" value="His-Me_finger_sf"/>
</dbReference>
<dbReference type="GO" id="GO:0004519">
    <property type="term" value="F:endonuclease activity"/>
    <property type="evidence" value="ECO:0007669"/>
    <property type="project" value="InterPro"/>
</dbReference>
<proteinExistence type="predicted"/>
<organism evidence="3 4">
    <name type="scientific">Sclerotinia nivalis</name>
    <dbReference type="NCBI Taxonomy" id="352851"/>
    <lineage>
        <taxon>Eukaryota</taxon>
        <taxon>Fungi</taxon>
        <taxon>Dikarya</taxon>
        <taxon>Ascomycota</taxon>
        <taxon>Pezizomycotina</taxon>
        <taxon>Leotiomycetes</taxon>
        <taxon>Helotiales</taxon>
        <taxon>Sclerotiniaceae</taxon>
        <taxon>Sclerotinia</taxon>
    </lineage>
</organism>
<reference evidence="3" key="1">
    <citation type="submission" date="2022-11" db="EMBL/GenBank/DDBJ databases">
        <title>Genome Resource of Sclerotinia nivalis Strain SnTB1, a Plant Pathogen Isolated from American Ginseng.</title>
        <authorList>
            <person name="Fan S."/>
        </authorList>
    </citation>
    <scope>NUCLEOTIDE SEQUENCE</scope>
    <source>
        <strain evidence="3">SnTB1</strain>
    </source>
</reference>
<feature type="compositionally biased region" description="Basic and acidic residues" evidence="1">
    <location>
        <begin position="447"/>
        <end position="456"/>
    </location>
</feature>
<gene>
    <name evidence="3" type="ORF">OCU04_011835</name>
</gene>
<dbReference type="AlphaFoldDB" id="A0A9X0A9V9"/>
<dbReference type="InterPro" id="IPR008704">
    <property type="entry name" value="Endonuclease_Zinc-binding_loop"/>
</dbReference>
<sequence>MALLQLSPNLWHRGTVSPFIQTAETNSSLPFSYYHQSQFSEDLKEEGQILGNVLRTDVSQFGGINAPSRGDRIIIDLTPDSDDDSDDPTEGPLDEDTISIVSRARGSHRLPLADITHVVSSTISVVLPTYEGSSLPLSSVSFFKIFEDRRGVDLMGDRGKDLAATLDIRSFTATLTGTDAISFGMNLRSEINRQSSLPSDSILSQHLEIISDQSYTSPRVSTTYNAIFVPATPRLANASKKSGLGNKIACRERKRIMLSSIHRPPHVKKSMQIWLESTNRLLDPFREDQECWFHPAPPPARITSIGTLRACGRIQKTFYWQDHNGKHSLKLNFGIVSKILFHAMTKLQQDGFINKKWHLSHLCGNWTCLNPNHTTVEPGNVNCGRNNCFSHRGGCSHDPKCMKEKKVNLGANGIPIYQNSKMVRYGGARAVGGGFQDSSMQNFDDNPSGHEELPVD</sequence>
<evidence type="ECO:0000313" key="3">
    <source>
        <dbReference type="EMBL" id="KAJ8058852.1"/>
    </source>
</evidence>